<accession>A0A067PRB6</accession>
<dbReference type="InParanoid" id="A0A067PRB6"/>
<reference evidence="3" key="1">
    <citation type="journal article" date="2014" name="Proc. Natl. Acad. Sci. U.S.A.">
        <title>Extensive sampling of basidiomycete genomes demonstrates inadequacy of the white-rot/brown-rot paradigm for wood decay fungi.</title>
        <authorList>
            <person name="Riley R."/>
            <person name="Salamov A.A."/>
            <person name="Brown D.W."/>
            <person name="Nagy L.G."/>
            <person name="Floudas D."/>
            <person name="Held B.W."/>
            <person name="Levasseur A."/>
            <person name="Lombard V."/>
            <person name="Morin E."/>
            <person name="Otillar R."/>
            <person name="Lindquist E.A."/>
            <person name="Sun H."/>
            <person name="LaButti K.M."/>
            <person name="Schmutz J."/>
            <person name="Jabbour D."/>
            <person name="Luo H."/>
            <person name="Baker S.E."/>
            <person name="Pisabarro A.G."/>
            <person name="Walton J.D."/>
            <person name="Blanchette R.A."/>
            <person name="Henrissat B."/>
            <person name="Martin F."/>
            <person name="Cullen D."/>
            <person name="Hibbett D.S."/>
            <person name="Grigoriev I.V."/>
        </authorList>
    </citation>
    <scope>NUCLEOTIDE SEQUENCE [LARGE SCALE GENOMIC DNA]</scope>
    <source>
        <strain evidence="3">MUCL 33604</strain>
    </source>
</reference>
<sequence length="148" mass="16571">MSKIDLEEIGRLIILYKGLDKCGRRLRIAAMLGSTGAYIRRWLQKANVLINDRQLCELELGVLIGSSVPRSSYPWDMFDKLIKVMEWQLHCQEGEEVHEEEDSDFASVGASAVWDSEASESSNDEEDQSLWGGSSASGHPNDPIVIDE</sequence>
<dbReference type="EMBL" id="KL197737">
    <property type="protein sequence ID" value="KDQ52856.1"/>
    <property type="molecule type" value="Genomic_DNA"/>
</dbReference>
<gene>
    <name evidence="2" type="ORF">JAAARDRAFT_197927</name>
</gene>
<name>A0A067PRB6_9AGAM</name>
<dbReference type="Proteomes" id="UP000027265">
    <property type="component" value="Unassembled WGS sequence"/>
</dbReference>
<feature type="region of interest" description="Disordered" evidence="1">
    <location>
        <begin position="93"/>
        <end position="148"/>
    </location>
</feature>
<proteinExistence type="predicted"/>
<keyword evidence="3" id="KW-1185">Reference proteome</keyword>
<dbReference type="HOGENOM" id="CLU_1759079_0_0_1"/>
<organism evidence="2 3">
    <name type="scientific">Jaapia argillacea MUCL 33604</name>
    <dbReference type="NCBI Taxonomy" id="933084"/>
    <lineage>
        <taxon>Eukaryota</taxon>
        <taxon>Fungi</taxon>
        <taxon>Dikarya</taxon>
        <taxon>Basidiomycota</taxon>
        <taxon>Agaricomycotina</taxon>
        <taxon>Agaricomycetes</taxon>
        <taxon>Agaricomycetidae</taxon>
        <taxon>Jaapiales</taxon>
        <taxon>Jaapiaceae</taxon>
        <taxon>Jaapia</taxon>
    </lineage>
</organism>
<feature type="compositionally biased region" description="Acidic residues" evidence="1">
    <location>
        <begin position="94"/>
        <end position="104"/>
    </location>
</feature>
<evidence type="ECO:0000313" key="3">
    <source>
        <dbReference type="Proteomes" id="UP000027265"/>
    </source>
</evidence>
<evidence type="ECO:0000313" key="2">
    <source>
        <dbReference type="EMBL" id="KDQ52856.1"/>
    </source>
</evidence>
<protein>
    <submittedName>
        <fullName evidence="2">Uncharacterized protein</fullName>
    </submittedName>
</protein>
<dbReference type="AlphaFoldDB" id="A0A067PRB6"/>
<evidence type="ECO:0000256" key="1">
    <source>
        <dbReference type="SAM" id="MobiDB-lite"/>
    </source>
</evidence>